<evidence type="ECO:0000313" key="7">
    <source>
        <dbReference type="EMBL" id="SDE77868.1"/>
    </source>
</evidence>
<comment type="similarity">
    <text evidence="2">Belongs to the TerC family.</text>
</comment>
<dbReference type="NCBIfam" id="TIGR03717">
    <property type="entry name" value="R_switched_YjbE"/>
    <property type="match status" value="1"/>
</dbReference>
<protein>
    <submittedName>
        <fullName evidence="7">Integral membrane protein, YjbE family</fullName>
    </submittedName>
</protein>
<dbReference type="PANTHER" id="PTHR30238">
    <property type="entry name" value="MEMBRANE BOUND PREDICTED REDOX MODULATOR"/>
    <property type="match status" value="1"/>
</dbReference>
<keyword evidence="3 6" id="KW-0812">Transmembrane</keyword>
<dbReference type="OrthoDB" id="5295733at2"/>
<dbReference type="PANTHER" id="PTHR30238:SF4">
    <property type="entry name" value="SLL1022 PROTEIN"/>
    <property type="match status" value="1"/>
</dbReference>
<evidence type="ECO:0000256" key="6">
    <source>
        <dbReference type="SAM" id="Phobius"/>
    </source>
</evidence>
<dbReference type="Pfam" id="PF03741">
    <property type="entry name" value="TerC"/>
    <property type="match status" value="1"/>
</dbReference>
<accession>A0A1G7FPX2</accession>
<name>A0A1G7FPX2_9BACL</name>
<keyword evidence="8" id="KW-1185">Reference proteome</keyword>
<evidence type="ECO:0000313" key="8">
    <source>
        <dbReference type="Proteomes" id="UP000198972"/>
    </source>
</evidence>
<dbReference type="STRING" id="670482.SAMN04488542_10288"/>
<keyword evidence="5 6" id="KW-0472">Membrane</keyword>
<dbReference type="RefSeq" id="WP_091226595.1">
    <property type="nucleotide sequence ID" value="NZ_FNBG01000002.1"/>
</dbReference>
<feature type="transmembrane region" description="Helical" evidence="6">
    <location>
        <begin position="67"/>
        <end position="85"/>
    </location>
</feature>
<dbReference type="InterPro" id="IPR022301">
    <property type="entry name" value="Integral_membrane_YjbE"/>
</dbReference>
<sequence>MEHLVLLLEILIINLVLSGDNAVVIAMASKDLPLQQRKRAVWWGVIGAVMLRLILTWIAVILLKIPFIQAAGGVMLAYISFKLLTPHDEISRTKEVTTLFRAIQTILAADFIMSLDNVLAIAALANGDVAILVIGIVISIPIVVWGSNLIANWLQRLPALVYAGAGILGYTAGKMLLHDPEFGVWLETAFPAFTNMIPIIIAVTVIMFGAIKKYYVKRG</sequence>
<feature type="transmembrane region" description="Helical" evidence="6">
    <location>
        <begin position="106"/>
        <end position="125"/>
    </location>
</feature>
<feature type="transmembrane region" description="Helical" evidence="6">
    <location>
        <begin position="40"/>
        <end position="61"/>
    </location>
</feature>
<reference evidence="7 8" key="1">
    <citation type="submission" date="2016-10" db="EMBL/GenBank/DDBJ databases">
        <authorList>
            <person name="de Groot N.N."/>
        </authorList>
    </citation>
    <scope>NUCLEOTIDE SEQUENCE [LARGE SCALE GENOMIC DNA]</scope>
    <source>
        <strain evidence="7 8">DSM 28129</strain>
    </source>
</reference>
<evidence type="ECO:0000256" key="4">
    <source>
        <dbReference type="ARBA" id="ARBA00022989"/>
    </source>
</evidence>
<evidence type="ECO:0000256" key="3">
    <source>
        <dbReference type="ARBA" id="ARBA00022692"/>
    </source>
</evidence>
<dbReference type="InterPro" id="IPR005496">
    <property type="entry name" value="Integral_membrane_TerC"/>
</dbReference>
<feature type="transmembrane region" description="Helical" evidence="6">
    <location>
        <begin position="6"/>
        <end position="28"/>
    </location>
</feature>
<dbReference type="AlphaFoldDB" id="A0A1G7FPX2"/>
<comment type="subcellular location">
    <subcellularLocation>
        <location evidence="1">Membrane</location>
        <topology evidence="1">Multi-pass membrane protein</topology>
    </subcellularLocation>
</comment>
<proteinExistence type="inferred from homology"/>
<feature type="transmembrane region" description="Helical" evidence="6">
    <location>
        <begin position="157"/>
        <end position="177"/>
    </location>
</feature>
<evidence type="ECO:0000256" key="5">
    <source>
        <dbReference type="ARBA" id="ARBA00023136"/>
    </source>
</evidence>
<evidence type="ECO:0000256" key="1">
    <source>
        <dbReference type="ARBA" id="ARBA00004141"/>
    </source>
</evidence>
<dbReference type="GO" id="GO:0016020">
    <property type="term" value="C:membrane"/>
    <property type="evidence" value="ECO:0007669"/>
    <property type="project" value="UniProtKB-SubCell"/>
</dbReference>
<evidence type="ECO:0000256" key="2">
    <source>
        <dbReference type="ARBA" id="ARBA00007511"/>
    </source>
</evidence>
<gene>
    <name evidence="7" type="ORF">SAMN04488542_10288</name>
</gene>
<keyword evidence="4 6" id="KW-1133">Transmembrane helix</keyword>
<dbReference type="Proteomes" id="UP000198972">
    <property type="component" value="Unassembled WGS sequence"/>
</dbReference>
<feature type="transmembrane region" description="Helical" evidence="6">
    <location>
        <begin position="131"/>
        <end position="150"/>
    </location>
</feature>
<feature type="transmembrane region" description="Helical" evidence="6">
    <location>
        <begin position="189"/>
        <end position="211"/>
    </location>
</feature>
<organism evidence="7 8">
    <name type="scientific">Fontibacillus panacisegetis</name>
    <dbReference type="NCBI Taxonomy" id="670482"/>
    <lineage>
        <taxon>Bacteria</taxon>
        <taxon>Bacillati</taxon>
        <taxon>Bacillota</taxon>
        <taxon>Bacilli</taxon>
        <taxon>Bacillales</taxon>
        <taxon>Paenibacillaceae</taxon>
        <taxon>Fontibacillus</taxon>
    </lineage>
</organism>
<dbReference type="EMBL" id="FNBG01000002">
    <property type="protein sequence ID" value="SDE77868.1"/>
    <property type="molecule type" value="Genomic_DNA"/>
</dbReference>